<feature type="disulfide bond" description="Redox-active" evidence="4">
    <location>
        <begin position="77"/>
        <end position="81"/>
    </location>
</feature>
<dbReference type="AlphaFoldDB" id="A0A1M5Y5B4"/>
<evidence type="ECO:0000256" key="5">
    <source>
        <dbReference type="SAM" id="SignalP"/>
    </source>
</evidence>
<dbReference type="PANTHER" id="PTHR12151">
    <property type="entry name" value="ELECTRON TRANSPORT PROTIN SCO1/SENC FAMILY MEMBER"/>
    <property type="match status" value="1"/>
</dbReference>
<dbReference type="PANTHER" id="PTHR12151:SF25">
    <property type="entry name" value="LINALOOL DEHYDRATASE_ISOMERASE DOMAIN-CONTAINING PROTEIN"/>
    <property type="match status" value="1"/>
</dbReference>
<dbReference type="FunFam" id="3.40.30.10:FF:000013">
    <property type="entry name" value="Blast:Protein SCO1 homolog, mitochondrial"/>
    <property type="match status" value="1"/>
</dbReference>
<keyword evidence="4" id="KW-1015">Disulfide bond</keyword>
<dbReference type="CDD" id="cd02968">
    <property type="entry name" value="SCO"/>
    <property type="match status" value="1"/>
</dbReference>
<evidence type="ECO:0000256" key="3">
    <source>
        <dbReference type="PIRSR" id="PIRSR603782-1"/>
    </source>
</evidence>
<evidence type="ECO:0000313" key="8">
    <source>
        <dbReference type="Proteomes" id="UP000184226"/>
    </source>
</evidence>
<dbReference type="InterPro" id="IPR013766">
    <property type="entry name" value="Thioredoxin_domain"/>
</dbReference>
<keyword evidence="8" id="KW-1185">Reference proteome</keyword>
<evidence type="ECO:0000259" key="6">
    <source>
        <dbReference type="PROSITE" id="PS51352"/>
    </source>
</evidence>
<organism evidence="7 8">
    <name type="scientific">Pollutimonas bauzanensis</name>
    <dbReference type="NCBI Taxonomy" id="658167"/>
    <lineage>
        <taxon>Bacteria</taxon>
        <taxon>Pseudomonadati</taxon>
        <taxon>Pseudomonadota</taxon>
        <taxon>Betaproteobacteria</taxon>
        <taxon>Burkholderiales</taxon>
        <taxon>Alcaligenaceae</taxon>
        <taxon>Pollutimonas</taxon>
    </lineage>
</organism>
<dbReference type="InterPro" id="IPR003782">
    <property type="entry name" value="SCO1/SenC"/>
</dbReference>
<name>A0A1M5Y5B4_9BURK</name>
<dbReference type="RefSeq" id="WP_073104259.1">
    <property type="nucleotide sequence ID" value="NZ_FQXE01000008.1"/>
</dbReference>
<protein>
    <submittedName>
        <fullName evidence="7">Protein SCO1/2</fullName>
    </submittedName>
</protein>
<feature type="binding site" evidence="3">
    <location>
        <position position="166"/>
    </location>
    <ligand>
        <name>Cu cation</name>
        <dbReference type="ChEBI" id="CHEBI:23378"/>
    </ligand>
</feature>
<proteinExistence type="inferred from homology"/>
<feature type="chain" id="PRO_5012635553" evidence="5">
    <location>
        <begin position="26"/>
        <end position="200"/>
    </location>
</feature>
<evidence type="ECO:0000256" key="2">
    <source>
        <dbReference type="ARBA" id="ARBA00023008"/>
    </source>
</evidence>
<dbReference type="InterPro" id="IPR036249">
    <property type="entry name" value="Thioredoxin-like_sf"/>
</dbReference>
<dbReference type="OrthoDB" id="9790194at2"/>
<dbReference type="SUPFAM" id="SSF52833">
    <property type="entry name" value="Thioredoxin-like"/>
    <property type="match status" value="1"/>
</dbReference>
<keyword evidence="2 3" id="KW-0186">Copper</keyword>
<dbReference type="Proteomes" id="UP000184226">
    <property type="component" value="Unassembled WGS sequence"/>
</dbReference>
<gene>
    <name evidence="7" type="ORF">SAMN04488135_10844</name>
</gene>
<comment type="similarity">
    <text evidence="1">Belongs to the SCO1/2 family.</text>
</comment>
<evidence type="ECO:0000256" key="4">
    <source>
        <dbReference type="PIRSR" id="PIRSR603782-2"/>
    </source>
</evidence>
<sequence length="200" mass="21222">MSGFSSKRRILLTASAAVALSPFLAGCNKKELAFQGSDISGTQLGRDLDMQDGDGKPRKLADYKGKVAVVFFGYTQCPDVCPTAMAELSQTMELLGADAAKVQVIMISVDPARDTPEILSAYVKAFNPAFVGLTGTPEQLSKTAKSFKAYYAKSSGGTADQYGMDHASSFYILDQEGEARVLVSGNATAQDIAADIKQLL</sequence>
<feature type="binding site" evidence="3">
    <location>
        <position position="77"/>
    </location>
    <ligand>
        <name>Cu cation</name>
        <dbReference type="ChEBI" id="CHEBI:23378"/>
    </ligand>
</feature>
<evidence type="ECO:0000313" key="7">
    <source>
        <dbReference type="EMBL" id="SHI06663.1"/>
    </source>
</evidence>
<dbReference type="PROSITE" id="PS51352">
    <property type="entry name" value="THIOREDOXIN_2"/>
    <property type="match status" value="1"/>
</dbReference>
<dbReference type="STRING" id="658167.SAMN04488135_10844"/>
<feature type="domain" description="Thioredoxin" evidence="6">
    <location>
        <begin position="39"/>
        <end position="200"/>
    </location>
</feature>
<keyword evidence="3" id="KW-0479">Metal-binding</keyword>
<dbReference type="PROSITE" id="PS51257">
    <property type="entry name" value="PROKAR_LIPOPROTEIN"/>
    <property type="match status" value="1"/>
</dbReference>
<dbReference type="Pfam" id="PF02630">
    <property type="entry name" value="SCO1-SenC"/>
    <property type="match status" value="1"/>
</dbReference>
<dbReference type="EMBL" id="FQXE01000008">
    <property type="protein sequence ID" value="SHI06663.1"/>
    <property type="molecule type" value="Genomic_DNA"/>
</dbReference>
<reference evidence="7 8" key="1">
    <citation type="submission" date="2016-11" db="EMBL/GenBank/DDBJ databases">
        <authorList>
            <person name="Jaros S."/>
            <person name="Januszkiewicz K."/>
            <person name="Wedrychowicz H."/>
        </authorList>
    </citation>
    <scope>NUCLEOTIDE SEQUENCE [LARGE SCALE GENOMIC DNA]</scope>
    <source>
        <strain evidence="7 8">CGMCC 1.10190</strain>
    </source>
</reference>
<dbReference type="GO" id="GO:0046872">
    <property type="term" value="F:metal ion binding"/>
    <property type="evidence" value="ECO:0007669"/>
    <property type="project" value="UniProtKB-KW"/>
</dbReference>
<feature type="binding site" evidence="3">
    <location>
        <position position="81"/>
    </location>
    <ligand>
        <name>Cu cation</name>
        <dbReference type="ChEBI" id="CHEBI:23378"/>
    </ligand>
</feature>
<accession>A0A1M5Y5B4</accession>
<evidence type="ECO:0000256" key="1">
    <source>
        <dbReference type="ARBA" id="ARBA00010996"/>
    </source>
</evidence>
<feature type="signal peptide" evidence="5">
    <location>
        <begin position="1"/>
        <end position="25"/>
    </location>
</feature>
<dbReference type="Gene3D" id="3.40.30.10">
    <property type="entry name" value="Glutaredoxin"/>
    <property type="match status" value="1"/>
</dbReference>
<keyword evidence="5" id="KW-0732">Signal</keyword>